<dbReference type="HOGENOM" id="CLU_2234176_0_0_9"/>
<accession>E6MGZ7</accession>
<reference evidence="1 2" key="1">
    <citation type="submission" date="2010-12" db="EMBL/GenBank/DDBJ databases">
        <authorList>
            <person name="Muzny D."/>
            <person name="Qin X."/>
            <person name="Deng J."/>
            <person name="Jiang H."/>
            <person name="Liu Y."/>
            <person name="Qu J."/>
            <person name="Song X.-Z."/>
            <person name="Zhang L."/>
            <person name="Thornton R."/>
            <person name="Coyle M."/>
            <person name="Francisco L."/>
            <person name="Jackson L."/>
            <person name="Javaid M."/>
            <person name="Korchina V."/>
            <person name="Kovar C."/>
            <person name="Mata R."/>
            <person name="Mathew T."/>
            <person name="Ngo R."/>
            <person name="Nguyen L."/>
            <person name="Nguyen N."/>
            <person name="Okwuonu G."/>
            <person name="Ongeri F."/>
            <person name="Pham C."/>
            <person name="Simmons D."/>
            <person name="Wilczek-Boney K."/>
            <person name="Hale W."/>
            <person name="Jakkamsetti A."/>
            <person name="Pham P."/>
            <person name="Ruth R."/>
            <person name="San Lucas F."/>
            <person name="Warren J."/>
            <person name="Zhang J."/>
            <person name="Zhao Z."/>
            <person name="Zhou C."/>
            <person name="Zhu D."/>
            <person name="Lee S."/>
            <person name="Bess C."/>
            <person name="Blankenburg K."/>
            <person name="Forbes L."/>
            <person name="Fu Q."/>
            <person name="Gubbala S."/>
            <person name="Hirani K."/>
            <person name="Jayaseelan J.C."/>
            <person name="Lara F."/>
            <person name="Munidasa M."/>
            <person name="Palculict T."/>
            <person name="Patil S."/>
            <person name="Pu L.-L."/>
            <person name="Saada N."/>
            <person name="Tang L."/>
            <person name="Weissenberger G."/>
            <person name="Zhu Y."/>
            <person name="Hemphill L."/>
            <person name="Shang Y."/>
            <person name="Youmans B."/>
            <person name="Ayvaz T."/>
            <person name="Ross M."/>
            <person name="Santibanez J."/>
            <person name="Aqrawi P."/>
            <person name="Gross S."/>
            <person name="Joshi V."/>
            <person name="Fowler G."/>
            <person name="Nazareth L."/>
            <person name="Reid J."/>
            <person name="Worley K."/>
            <person name="Petrosino J."/>
            <person name="Highlander S."/>
            <person name="Gibbs R."/>
        </authorList>
    </citation>
    <scope>NUCLEOTIDE SEQUENCE [LARGE SCALE GENOMIC DNA]</scope>
    <source>
        <strain evidence="1 2">ATCC 23263</strain>
    </source>
</reference>
<dbReference type="AlphaFoldDB" id="E6MGZ7"/>
<gene>
    <name evidence="1" type="ORF">HMP0721_1281</name>
</gene>
<sequence>MPKKEIEALHALLAKLAEMEKVLHYRNQMIKGLSEEAPDPEKPAWHIDAITLYRDGRKIIKVAYGIRRLAAALRKTVETQHIYSGSGNHLKLWFSYDDILFIEEL</sequence>
<name>E6MGZ7_9FIRM</name>
<protein>
    <submittedName>
        <fullName evidence="1">Uncharacterized protein</fullName>
    </submittedName>
</protein>
<dbReference type="EMBL" id="AEQN01000016">
    <property type="protein sequence ID" value="EFV01887.1"/>
    <property type="molecule type" value="Genomic_DNA"/>
</dbReference>
<evidence type="ECO:0000313" key="1">
    <source>
        <dbReference type="EMBL" id="EFV01887.1"/>
    </source>
</evidence>
<dbReference type="RefSeq" id="WP_006598704.1">
    <property type="nucleotide sequence ID" value="NZ_GL622359.1"/>
</dbReference>
<dbReference type="STRING" id="887929.HMP0721_1281"/>
<proteinExistence type="predicted"/>
<keyword evidence="2" id="KW-1185">Reference proteome</keyword>
<organism evidence="1 2">
    <name type="scientific">Pseudoramibacter alactolyticus ATCC 23263</name>
    <dbReference type="NCBI Taxonomy" id="887929"/>
    <lineage>
        <taxon>Bacteria</taxon>
        <taxon>Bacillati</taxon>
        <taxon>Bacillota</taxon>
        <taxon>Clostridia</taxon>
        <taxon>Eubacteriales</taxon>
        <taxon>Eubacteriaceae</taxon>
        <taxon>Pseudoramibacter</taxon>
    </lineage>
</organism>
<dbReference type="Proteomes" id="UP000004754">
    <property type="component" value="Unassembled WGS sequence"/>
</dbReference>
<evidence type="ECO:0000313" key="2">
    <source>
        <dbReference type="Proteomes" id="UP000004754"/>
    </source>
</evidence>
<comment type="caution">
    <text evidence="1">The sequence shown here is derived from an EMBL/GenBank/DDBJ whole genome shotgun (WGS) entry which is preliminary data.</text>
</comment>